<protein>
    <submittedName>
        <fullName evidence="6">Aromatic-ring-hydroxylating dioxygenase subunit beta</fullName>
    </submittedName>
</protein>
<name>A0A970B6H5_9GAMM</name>
<evidence type="ECO:0000259" key="5">
    <source>
        <dbReference type="Pfam" id="PF13577"/>
    </source>
</evidence>
<dbReference type="InterPro" id="IPR032710">
    <property type="entry name" value="NTF2-like_dom_sf"/>
</dbReference>
<dbReference type="NCBIfam" id="NF041685">
    <property type="entry name" value="ant_diox_AndAd"/>
    <property type="match status" value="1"/>
</dbReference>
<evidence type="ECO:0000313" key="6">
    <source>
        <dbReference type="EMBL" id="NKF22625.1"/>
    </source>
</evidence>
<evidence type="ECO:0000256" key="1">
    <source>
        <dbReference type="ARBA" id="ARBA00009570"/>
    </source>
</evidence>
<evidence type="ECO:0000313" key="7">
    <source>
        <dbReference type="Proteomes" id="UP000653472"/>
    </source>
</evidence>
<accession>A0A970B6H5</accession>
<dbReference type="Pfam" id="PF13577">
    <property type="entry name" value="SnoaL_4"/>
    <property type="match status" value="1"/>
</dbReference>
<dbReference type="EMBL" id="JAAVXB010000004">
    <property type="protein sequence ID" value="NKF22625.1"/>
    <property type="molecule type" value="Genomic_DNA"/>
</dbReference>
<dbReference type="InterPro" id="IPR000391">
    <property type="entry name" value="Rng_hydr_dOase-bsu"/>
</dbReference>
<dbReference type="InterPro" id="IPR037401">
    <property type="entry name" value="SnoaL-like"/>
</dbReference>
<organism evidence="6 7">
    <name type="scientific">Solimonas marina</name>
    <dbReference type="NCBI Taxonomy" id="2714601"/>
    <lineage>
        <taxon>Bacteria</taxon>
        <taxon>Pseudomonadati</taxon>
        <taxon>Pseudomonadota</taxon>
        <taxon>Gammaproteobacteria</taxon>
        <taxon>Nevskiales</taxon>
        <taxon>Nevskiaceae</taxon>
        <taxon>Solimonas</taxon>
    </lineage>
</organism>
<reference evidence="6" key="1">
    <citation type="submission" date="2020-03" db="EMBL/GenBank/DDBJ databases">
        <title>Solimonas marina sp. nov., isolated from deep seawater of the Pacific Ocean.</title>
        <authorList>
            <person name="Liu X."/>
            <person name="Lai Q."/>
            <person name="Sun F."/>
            <person name="Gai Y."/>
            <person name="Li G."/>
            <person name="Shao Z."/>
        </authorList>
    </citation>
    <scope>NUCLEOTIDE SEQUENCE</scope>
    <source>
        <strain evidence="6">C16B3</strain>
    </source>
</reference>
<keyword evidence="2" id="KW-0058">Aromatic hydrocarbons catabolism</keyword>
<gene>
    <name evidence="6" type="ORF">G7Y82_09865</name>
</gene>
<comment type="caution">
    <text evidence="6">The sequence shown here is derived from an EMBL/GenBank/DDBJ whole genome shotgun (WGS) entry which is preliminary data.</text>
</comment>
<dbReference type="SUPFAM" id="SSF54427">
    <property type="entry name" value="NTF2-like"/>
    <property type="match status" value="1"/>
</dbReference>
<dbReference type="Gene3D" id="3.10.450.50">
    <property type="match status" value="1"/>
</dbReference>
<evidence type="ECO:0000256" key="4">
    <source>
        <dbReference type="ARBA" id="ARBA00023002"/>
    </source>
</evidence>
<dbReference type="RefSeq" id="WP_168147866.1">
    <property type="nucleotide sequence ID" value="NZ_JAAVXB010000004.1"/>
</dbReference>
<dbReference type="CDD" id="cd00667">
    <property type="entry name" value="ring_hydroxylating_dioxygenases_beta"/>
    <property type="match status" value="1"/>
</dbReference>
<keyword evidence="7" id="KW-1185">Reference proteome</keyword>
<comment type="similarity">
    <text evidence="1">Belongs to the bacterial ring-hydroxylating dioxygenase beta subunit family.</text>
</comment>
<dbReference type="Proteomes" id="UP000653472">
    <property type="component" value="Unassembled WGS sequence"/>
</dbReference>
<evidence type="ECO:0000256" key="3">
    <source>
        <dbReference type="ARBA" id="ARBA00022964"/>
    </source>
</evidence>
<feature type="domain" description="SnoaL-like" evidence="5">
    <location>
        <begin position="19"/>
        <end position="149"/>
    </location>
</feature>
<evidence type="ECO:0000256" key="2">
    <source>
        <dbReference type="ARBA" id="ARBA00022797"/>
    </source>
</evidence>
<keyword evidence="4" id="KW-0560">Oxidoreductase</keyword>
<sequence>MTATATPTTSLDDLLLWFELSQLQERYVATLDQDRLEDWPPLFTEDARYEIVPAENADAGLPIGVIFCDSRGMMEDRVVSLRNANIYEAHAYRHALSGLIIERIDADTAKMRSSYIVVQTRQNGESFVYQAGRYEDEVVRTADGWRYRSKRAIYDTSRVQTLLATPI</sequence>
<dbReference type="GO" id="GO:0051213">
    <property type="term" value="F:dioxygenase activity"/>
    <property type="evidence" value="ECO:0007669"/>
    <property type="project" value="UniProtKB-KW"/>
</dbReference>
<dbReference type="AlphaFoldDB" id="A0A970B6H5"/>
<dbReference type="InterPro" id="IPR017640">
    <property type="entry name" value="Anthranilate_1-2-diOase_ssu"/>
</dbReference>
<keyword evidence="3 6" id="KW-0223">Dioxygenase</keyword>
<proteinExistence type="inferred from homology"/>